<evidence type="ECO:0000313" key="2">
    <source>
        <dbReference type="EMBL" id="QHU06583.1"/>
    </source>
</evidence>
<accession>A0A6C0JMI5</accession>
<protein>
    <submittedName>
        <fullName evidence="2">Uncharacterized protein</fullName>
    </submittedName>
</protein>
<dbReference type="EMBL" id="MN740657">
    <property type="protein sequence ID" value="QHU06583.1"/>
    <property type="molecule type" value="Genomic_DNA"/>
</dbReference>
<feature type="compositionally biased region" description="Low complexity" evidence="1">
    <location>
        <begin position="16"/>
        <end position="42"/>
    </location>
</feature>
<dbReference type="AlphaFoldDB" id="A0A6C0JMI5"/>
<organism evidence="2">
    <name type="scientific">viral metagenome</name>
    <dbReference type="NCBI Taxonomy" id="1070528"/>
    <lineage>
        <taxon>unclassified sequences</taxon>
        <taxon>metagenomes</taxon>
        <taxon>organismal metagenomes</taxon>
    </lineage>
</organism>
<name>A0A6C0JMI5_9ZZZZ</name>
<proteinExistence type="predicted"/>
<sequence>MALSSSEWLARSKACGSTGPTGPNSGYTGSTGTTGYTGPIGPTGSNGLSTGKMLYFGLSGNTQAGGTFGTIGDITDTIPTGGSGPNAYYPTFTGYFNEVTASQSTTLIGIFDGNPGSLTGTIPGGVWTYTVSYYACNPGSSIGAVTANGLNSTIYSTIQVKGDGTTIQPVIMSEVHVVPGNSNQQGTITFSINFPGITIGNVSTAYLEILFYASLLQPAQTNDVFQFWTNGTSVSNVITALSPPPGPTGPGGSTGYTGPAGTNGMDGQGAIGTPGQVAFYGPGGGATGSSNFTFLSNILTTPSLGINYFNPNSSISGNYSLSSNESIYSFPSAIMQFSATGNQFLSNALLVIGTFTYVNNDSGNNSVIDLYMNRSGSQTTTTGGTLITSLYAGAQAGFNPTTGGLFAIVVKQSGAPSSSLYFYVDRNSSFPNSRCIYPSLNISVIPVP</sequence>
<reference evidence="2" key="1">
    <citation type="journal article" date="2020" name="Nature">
        <title>Giant virus diversity and host interactions through global metagenomics.</title>
        <authorList>
            <person name="Schulz F."/>
            <person name="Roux S."/>
            <person name="Paez-Espino D."/>
            <person name="Jungbluth S."/>
            <person name="Walsh D.A."/>
            <person name="Denef V.J."/>
            <person name="McMahon K.D."/>
            <person name="Konstantinidis K.T."/>
            <person name="Eloe-Fadrosh E.A."/>
            <person name="Kyrpides N.C."/>
            <person name="Woyke T."/>
        </authorList>
    </citation>
    <scope>NUCLEOTIDE SEQUENCE</scope>
    <source>
        <strain evidence="2">GVMAG-S-1035315-10</strain>
    </source>
</reference>
<evidence type="ECO:0000256" key="1">
    <source>
        <dbReference type="SAM" id="MobiDB-lite"/>
    </source>
</evidence>
<feature type="region of interest" description="Disordered" evidence="1">
    <location>
        <begin position="13"/>
        <end position="42"/>
    </location>
</feature>